<dbReference type="InterPro" id="IPR016187">
    <property type="entry name" value="CTDL_fold"/>
</dbReference>
<name>A0A667YHW3_9TELE</name>
<reference evidence="2" key="1">
    <citation type="submission" date="2019-06" db="EMBL/GenBank/DDBJ databases">
        <authorList>
            <consortium name="Wellcome Sanger Institute Data Sharing"/>
        </authorList>
    </citation>
    <scope>NUCLEOTIDE SEQUENCE [LARGE SCALE GENOMIC DNA]</scope>
</reference>
<dbReference type="AlphaFoldDB" id="A0A667YHW3"/>
<evidence type="ECO:0000259" key="1">
    <source>
        <dbReference type="PROSITE" id="PS50041"/>
    </source>
</evidence>
<protein>
    <recommendedName>
        <fullName evidence="1">C-type lectin domain-containing protein</fullName>
    </recommendedName>
</protein>
<reference evidence="2" key="3">
    <citation type="submission" date="2025-09" db="UniProtKB">
        <authorList>
            <consortium name="Ensembl"/>
        </authorList>
    </citation>
    <scope>IDENTIFICATION</scope>
</reference>
<accession>A0A667YHW3</accession>
<proteinExistence type="predicted"/>
<dbReference type="GeneTree" id="ENSGT00940000163911"/>
<dbReference type="Pfam" id="PF00059">
    <property type="entry name" value="Lectin_C"/>
    <property type="match status" value="1"/>
</dbReference>
<dbReference type="Gene3D" id="3.10.100.10">
    <property type="entry name" value="Mannose-Binding Protein A, subunit A"/>
    <property type="match status" value="1"/>
</dbReference>
<dbReference type="InterPro" id="IPR016186">
    <property type="entry name" value="C-type_lectin-like/link_sf"/>
</dbReference>
<dbReference type="PANTHER" id="PTHR45784">
    <property type="entry name" value="C-TYPE LECTIN DOMAIN FAMILY 20 MEMBER A-RELATED"/>
    <property type="match status" value="1"/>
</dbReference>
<dbReference type="Proteomes" id="UP000472263">
    <property type="component" value="Chromosome 11"/>
</dbReference>
<reference evidence="2" key="2">
    <citation type="submission" date="2025-08" db="UniProtKB">
        <authorList>
            <consortium name="Ensembl"/>
        </authorList>
    </citation>
    <scope>IDENTIFICATION</scope>
</reference>
<dbReference type="Ensembl" id="ENSMMDT00005030746.1">
    <property type="protein sequence ID" value="ENSMMDP00005030050.1"/>
    <property type="gene ID" value="ENSMMDG00005014242.1"/>
</dbReference>
<dbReference type="InterPro" id="IPR001304">
    <property type="entry name" value="C-type_lectin-like"/>
</dbReference>
<organism evidence="2 3">
    <name type="scientific">Myripristis murdjan</name>
    <name type="common">pinecone soldierfish</name>
    <dbReference type="NCBI Taxonomy" id="586833"/>
    <lineage>
        <taxon>Eukaryota</taxon>
        <taxon>Metazoa</taxon>
        <taxon>Chordata</taxon>
        <taxon>Craniata</taxon>
        <taxon>Vertebrata</taxon>
        <taxon>Euteleostomi</taxon>
        <taxon>Actinopterygii</taxon>
        <taxon>Neopterygii</taxon>
        <taxon>Teleostei</taxon>
        <taxon>Neoteleostei</taxon>
        <taxon>Acanthomorphata</taxon>
        <taxon>Holocentriformes</taxon>
        <taxon>Holocentridae</taxon>
        <taxon>Myripristis</taxon>
    </lineage>
</organism>
<dbReference type="PANTHER" id="PTHR45784:SF3">
    <property type="entry name" value="C-TYPE LECTIN DOMAIN FAMILY 4 MEMBER K-LIKE-RELATED"/>
    <property type="match status" value="1"/>
</dbReference>
<dbReference type="SUPFAM" id="SSF56436">
    <property type="entry name" value="C-type lectin-like"/>
    <property type="match status" value="1"/>
</dbReference>
<dbReference type="PROSITE" id="PS50041">
    <property type="entry name" value="C_TYPE_LECTIN_2"/>
    <property type="match status" value="1"/>
</dbReference>
<evidence type="ECO:0000313" key="3">
    <source>
        <dbReference type="Proteomes" id="UP000472263"/>
    </source>
</evidence>
<sequence length="190" mass="22004">LCKVLCLENRMTPSDCHMIFKYKMIGDPSALRLVISTKIYIDLLLHLMIKNASNLITNCSLTGVCFSSLCKEMMHFLSYIAGKPYLTWSSAQSFCRESYTDLASVRSQKEQEEILRTVDPGSSKVWWIGLFRDSWKWSDQSDLSFTMWENGEPDNYLENEFCAHYDGKKWHDVPCSKTAPFFCYSGEFHP</sequence>
<keyword evidence="3" id="KW-1185">Reference proteome</keyword>
<dbReference type="SMART" id="SM00034">
    <property type="entry name" value="CLECT"/>
    <property type="match status" value="1"/>
</dbReference>
<feature type="domain" description="C-type lectin" evidence="1">
    <location>
        <begin position="79"/>
        <end position="184"/>
    </location>
</feature>
<evidence type="ECO:0000313" key="2">
    <source>
        <dbReference type="Ensembl" id="ENSMMDP00005030050.1"/>
    </source>
</evidence>